<feature type="domain" description="Bromo" evidence="6">
    <location>
        <begin position="16"/>
        <end position="76"/>
    </location>
</feature>
<keyword evidence="1" id="KW-0479">Metal-binding</keyword>
<evidence type="ECO:0000256" key="3">
    <source>
        <dbReference type="ARBA" id="ARBA00022833"/>
    </source>
</evidence>
<dbReference type="PANTHER" id="PTHR46453">
    <property type="entry name" value="PROTEIN KINASE C-BINDING PROTEIN 1"/>
    <property type="match status" value="1"/>
</dbReference>
<dbReference type="AlphaFoldDB" id="A0A815XJB8"/>
<dbReference type="PANTHER" id="PTHR46453:SF5">
    <property type="entry name" value="PROTEIN KINASE C-BINDING PROTEIN 1 ISOFORM X1"/>
    <property type="match status" value="1"/>
</dbReference>
<accession>A0A815XJB8</accession>
<gene>
    <name evidence="7" type="ORF">JYZ213_LOCUS46730</name>
</gene>
<sequence length="119" mass="13981">MNEFHTMLKYAVRRMKSHPQATPFMRPVDSKQMPEYLDYIIHPMDLETIDKNIDLKKYTSTDAFIADVKWITHNSQSKFTAVARALLKIARHEMIEIEICSECYLRSAQPLSTDWFAEP</sequence>
<evidence type="ECO:0000256" key="4">
    <source>
        <dbReference type="ARBA" id="ARBA00023117"/>
    </source>
</evidence>
<dbReference type="EMBL" id="CAJNOG010006227">
    <property type="protein sequence ID" value="CAF1558271.1"/>
    <property type="molecule type" value="Genomic_DNA"/>
</dbReference>
<dbReference type="GO" id="GO:0003714">
    <property type="term" value="F:transcription corepressor activity"/>
    <property type="evidence" value="ECO:0007669"/>
    <property type="project" value="TreeGrafter"/>
</dbReference>
<dbReference type="SUPFAM" id="SSF47370">
    <property type="entry name" value="Bromodomain"/>
    <property type="match status" value="1"/>
</dbReference>
<proteinExistence type="predicted"/>
<evidence type="ECO:0000256" key="2">
    <source>
        <dbReference type="ARBA" id="ARBA00022771"/>
    </source>
</evidence>
<reference evidence="7" key="1">
    <citation type="submission" date="2021-02" db="EMBL/GenBank/DDBJ databases">
        <authorList>
            <person name="Nowell W R."/>
        </authorList>
    </citation>
    <scope>NUCLEOTIDE SEQUENCE</scope>
</reference>
<feature type="non-terminal residue" evidence="7">
    <location>
        <position position="1"/>
    </location>
</feature>
<name>A0A815XJB8_9BILA</name>
<dbReference type="Gene3D" id="1.20.920.10">
    <property type="entry name" value="Bromodomain-like"/>
    <property type="match status" value="1"/>
</dbReference>
<evidence type="ECO:0000256" key="5">
    <source>
        <dbReference type="PROSITE-ProRule" id="PRU00035"/>
    </source>
</evidence>
<dbReference type="GO" id="GO:0005634">
    <property type="term" value="C:nucleus"/>
    <property type="evidence" value="ECO:0007669"/>
    <property type="project" value="TreeGrafter"/>
</dbReference>
<evidence type="ECO:0000259" key="6">
    <source>
        <dbReference type="PROSITE" id="PS50014"/>
    </source>
</evidence>
<evidence type="ECO:0000313" key="7">
    <source>
        <dbReference type="EMBL" id="CAF1558271.1"/>
    </source>
</evidence>
<keyword evidence="4 5" id="KW-0103">Bromodomain</keyword>
<keyword evidence="3" id="KW-0862">Zinc</keyword>
<dbReference type="InterPro" id="IPR036427">
    <property type="entry name" value="Bromodomain-like_sf"/>
</dbReference>
<dbReference type="PRINTS" id="PR00503">
    <property type="entry name" value="BROMODOMAIN"/>
</dbReference>
<dbReference type="GO" id="GO:0005737">
    <property type="term" value="C:cytoplasm"/>
    <property type="evidence" value="ECO:0007669"/>
    <property type="project" value="TreeGrafter"/>
</dbReference>
<protein>
    <recommendedName>
        <fullName evidence="6">Bromo domain-containing protein</fullName>
    </recommendedName>
</protein>
<evidence type="ECO:0000313" key="8">
    <source>
        <dbReference type="Proteomes" id="UP000663845"/>
    </source>
</evidence>
<dbReference type="PROSITE" id="PS50014">
    <property type="entry name" value="BROMODOMAIN_2"/>
    <property type="match status" value="1"/>
</dbReference>
<keyword evidence="2" id="KW-0863">Zinc-finger</keyword>
<dbReference type="GO" id="GO:0008270">
    <property type="term" value="F:zinc ion binding"/>
    <property type="evidence" value="ECO:0007669"/>
    <property type="project" value="UniProtKB-KW"/>
</dbReference>
<dbReference type="Pfam" id="PF00439">
    <property type="entry name" value="Bromodomain"/>
    <property type="match status" value="1"/>
</dbReference>
<dbReference type="InterPro" id="IPR001487">
    <property type="entry name" value="Bromodomain"/>
</dbReference>
<dbReference type="SMART" id="SM00297">
    <property type="entry name" value="BROMO"/>
    <property type="match status" value="1"/>
</dbReference>
<organism evidence="7 8">
    <name type="scientific">Adineta steineri</name>
    <dbReference type="NCBI Taxonomy" id="433720"/>
    <lineage>
        <taxon>Eukaryota</taxon>
        <taxon>Metazoa</taxon>
        <taxon>Spiralia</taxon>
        <taxon>Gnathifera</taxon>
        <taxon>Rotifera</taxon>
        <taxon>Eurotatoria</taxon>
        <taxon>Bdelloidea</taxon>
        <taxon>Adinetida</taxon>
        <taxon>Adinetidae</taxon>
        <taxon>Adineta</taxon>
    </lineage>
</organism>
<dbReference type="Proteomes" id="UP000663845">
    <property type="component" value="Unassembled WGS sequence"/>
</dbReference>
<comment type="caution">
    <text evidence="7">The sequence shown here is derived from an EMBL/GenBank/DDBJ whole genome shotgun (WGS) entry which is preliminary data.</text>
</comment>
<evidence type="ECO:0000256" key="1">
    <source>
        <dbReference type="ARBA" id="ARBA00022723"/>
    </source>
</evidence>